<proteinExistence type="predicted"/>
<dbReference type="OrthoDB" id="8858565at2"/>
<evidence type="ECO:0008006" key="3">
    <source>
        <dbReference type="Google" id="ProtNLM"/>
    </source>
</evidence>
<evidence type="ECO:0000313" key="1">
    <source>
        <dbReference type="EMBL" id="CPR16967.1"/>
    </source>
</evidence>
<reference evidence="2" key="1">
    <citation type="submission" date="2015-02" db="EMBL/GenBank/DDBJ databases">
        <authorList>
            <person name="Chooi Y.-H."/>
        </authorList>
    </citation>
    <scope>NUCLEOTIDE SEQUENCE [LARGE SCALE GENOMIC DNA]</scope>
    <source>
        <strain evidence="2">strain Y</strain>
    </source>
</reference>
<name>A0A0D6JCK7_9HYPH</name>
<gene>
    <name evidence="1" type="ORF">YBN1229_v1_1045</name>
</gene>
<dbReference type="AlphaFoldDB" id="A0A0D6JCK7"/>
<accession>A0A0D6JCK7</accession>
<dbReference type="InterPro" id="IPR018691">
    <property type="entry name" value="DUF2188"/>
</dbReference>
<dbReference type="EMBL" id="LN829119">
    <property type="protein sequence ID" value="CPR16967.1"/>
    <property type="molecule type" value="Genomic_DNA"/>
</dbReference>
<evidence type="ECO:0000313" key="2">
    <source>
        <dbReference type="Proteomes" id="UP000033187"/>
    </source>
</evidence>
<protein>
    <recommendedName>
        <fullName evidence="3">DUF2188 domain-containing protein</fullName>
    </recommendedName>
</protein>
<sequence>MARNQYFVVLHDGQWKISFNQKHFGPFNTQADAIRAAVDAAHSAGRNGKDAQVLVQGRDNRFRTEWTYGNDPYPPPG</sequence>
<dbReference type="Proteomes" id="UP000033187">
    <property type="component" value="Chromosome 1"/>
</dbReference>
<organism evidence="1 2">
    <name type="scientific">Candidatus Filomicrobium marinum</name>
    <dbReference type="NCBI Taxonomy" id="1608628"/>
    <lineage>
        <taxon>Bacteria</taxon>
        <taxon>Pseudomonadati</taxon>
        <taxon>Pseudomonadota</taxon>
        <taxon>Alphaproteobacteria</taxon>
        <taxon>Hyphomicrobiales</taxon>
        <taxon>Hyphomicrobiaceae</taxon>
        <taxon>Filomicrobium</taxon>
    </lineage>
</organism>
<dbReference type="KEGG" id="fil:BN1229_v1_1042"/>
<dbReference type="KEGG" id="fiy:BN1229_v1_1045"/>
<dbReference type="RefSeq" id="WP_052743709.1">
    <property type="nucleotide sequence ID" value="NZ_LN829118.1"/>
</dbReference>
<keyword evidence="2" id="KW-1185">Reference proteome</keyword>
<dbReference type="Pfam" id="PF09954">
    <property type="entry name" value="DUF2188"/>
    <property type="match status" value="1"/>
</dbReference>